<dbReference type="EMBL" id="JAWLKF010000006">
    <property type="protein sequence ID" value="MDV6303556.1"/>
    <property type="molecule type" value="Genomic_DNA"/>
</dbReference>
<gene>
    <name evidence="1" type="ORF">R3P93_13400</name>
</gene>
<keyword evidence="2" id="KW-1185">Reference proteome</keyword>
<name>A0ABU4D353_9NOCA</name>
<comment type="caution">
    <text evidence="1">The sequence shown here is derived from an EMBL/GenBank/DDBJ whole genome shotgun (WGS) entry which is preliminary data.</text>
</comment>
<sequence>MAKIKFSKFSEPGAWSEILEGLLSDTITGDRSTAFRERCREFGIETTTPLFDWLISDLAFIRPPDAIAQIIALVLGLEHRAGIDTFTASMRLTSAYARKIDSDPETARLLVGVAVSLASDTGLGGVAIDRWAGVNQRMLLSSEWTLTDVASAADNQPESVIYEALIGEDTRLRETRLCGHASSRLGWHSAELMQVTTGNRMWRGPLTAQKDLAQLDVARTVLLPQMDDDARYVAEHMHAAIDEGPAEFSGITKDYFEGSIVYAAEMYRLFDTTGTSA</sequence>
<accession>A0ABU4D353</accession>
<dbReference type="Proteomes" id="UP001186104">
    <property type="component" value="Unassembled WGS sequence"/>
</dbReference>
<proteinExistence type="predicted"/>
<evidence type="ECO:0000313" key="1">
    <source>
        <dbReference type="EMBL" id="MDV6303556.1"/>
    </source>
</evidence>
<protein>
    <submittedName>
        <fullName evidence="1">Uncharacterized protein</fullName>
    </submittedName>
</protein>
<reference evidence="1 2" key="1">
    <citation type="submission" date="2023-10" db="EMBL/GenBank/DDBJ databases">
        <title>Development of a sustainable strategy for remediation of hydrocarbon-contaminated territories based on the waste exchange concept.</title>
        <authorList>
            <person name="Krivoruchko A."/>
        </authorList>
    </citation>
    <scope>NUCLEOTIDE SEQUENCE [LARGE SCALE GENOMIC DNA]</scope>
    <source>
        <strain evidence="1 2">IEGM 1327</strain>
    </source>
</reference>
<organism evidence="1 2">
    <name type="scientific">Rhodococcus cerastii</name>
    <dbReference type="NCBI Taxonomy" id="908616"/>
    <lineage>
        <taxon>Bacteria</taxon>
        <taxon>Bacillati</taxon>
        <taxon>Actinomycetota</taxon>
        <taxon>Actinomycetes</taxon>
        <taxon>Mycobacteriales</taxon>
        <taxon>Nocardiaceae</taxon>
        <taxon>Rhodococcus</taxon>
    </lineage>
</organism>
<evidence type="ECO:0000313" key="2">
    <source>
        <dbReference type="Proteomes" id="UP001186104"/>
    </source>
</evidence>
<dbReference type="RefSeq" id="WP_317533219.1">
    <property type="nucleotide sequence ID" value="NZ_JAWLKF010000006.1"/>
</dbReference>